<evidence type="ECO:0000256" key="1">
    <source>
        <dbReference type="SAM" id="Phobius"/>
    </source>
</evidence>
<keyword evidence="4" id="KW-1185">Reference proteome</keyword>
<evidence type="ECO:0000259" key="2">
    <source>
        <dbReference type="Pfam" id="PF01757"/>
    </source>
</evidence>
<comment type="caution">
    <text evidence="3">The sequence shown here is derived from an EMBL/GenBank/DDBJ whole genome shotgun (WGS) entry which is preliminary data.</text>
</comment>
<feature type="transmembrane region" description="Helical" evidence="1">
    <location>
        <begin position="53"/>
        <end position="74"/>
    </location>
</feature>
<protein>
    <submittedName>
        <fullName evidence="3">Acyltransferase</fullName>
    </submittedName>
</protein>
<feature type="transmembrane region" description="Helical" evidence="1">
    <location>
        <begin position="144"/>
        <end position="162"/>
    </location>
</feature>
<dbReference type="Proteomes" id="UP000031057">
    <property type="component" value="Unassembled WGS sequence"/>
</dbReference>
<dbReference type="EMBL" id="JTDI01000001">
    <property type="protein sequence ID" value="KHK93630.1"/>
    <property type="molecule type" value="Genomic_DNA"/>
</dbReference>
<feature type="domain" description="Acyltransferase 3" evidence="2">
    <location>
        <begin position="13"/>
        <end position="318"/>
    </location>
</feature>
<feature type="transmembrane region" description="Helical" evidence="1">
    <location>
        <begin position="169"/>
        <end position="186"/>
    </location>
</feature>
<feature type="transmembrane region" description="Helical" evidence="1">
    <location>
        <begin position="301"/>
        <end position="323"/>
    </location>
</feature>
<dbReference type="InterPro" id="IPR002656">
    <property type="entry name" value="Acyl_transf_3_dom"/>
</dbReference>
<dbReference type="STRING" id="1348853.LK12_01505"/>
<reference evidence="3 4" key="1">
    <citation type="submission" date="2014-10" db="EMBL/GenBank/DDBJ databases">
        <title>Genome sequence of Novosphingobium malaysiense MUSC 273(T).</title>
        <authorList>
            <person name="Lee L.-H."/>
        </authorList>
    </citation>
    <scope>NUCLEOTIDE SEQUENCE [LARGE SCALE GENOMIC DNA]</scope>
    <source>
        <strain evidence="3 4">MUSC 273</strain>
    </source>
</reference>
<dbReference type="GO" id="GO:0016020">
    <property type="term" value="C:membrane"/>
    <property type="evidence" value="ECO:0007669"/>
    <property type="project" value="TreeGrafter"/>
</dbReference>
<feature type="transmembrane region" description="Helical" evidence="1">
    <location>
        <begin position="246"/>
        <end position="265"/>
    </location>
</feature>
<gene>
    <name evidence="3" type="ORF">LK12_01505</name>
</gene>
<dbReference type="AlphaFoldDB" id="A0A0B1ZR64"/>
<keyword evidence="1" id="KW-1133">Transmembrane helix</keyword>
<accession>A0A0B1ZR64</accession>
<organism evidence="3 4">
    <name type="scientific">Novosphingobium malaysiense</name>
    <dbReference type="NCBI Taxonomy" id="1348853"/>
    <lineage>
        <taxon>Bacteria</taxon>
        <taxon>Pseudomonadati</taxon>
        <taxon>Pseudomonadota</taxon>
        <taxon>Alphaproteobacteria</taxon>
        <taxon>Sphingomonadales</taxon>
        <taxon>Sphingomonadaceae</taxon>
        <taxon>Novosphingobium</taxon>
    </lineage>
</organism>
<evidence type="ECO:0000313" key="4">
    <source>
        <dbReference type="Proteomes" id="UP000031057"/>
    </source>
</evidence>
<dbReference type="PANTHER" id="PTHR23028:SF131">
    <property type="entry name" value="BLR2367 PROTEIN"/>
    <property type="match status" value="1"/>
</dbReference>
<feature type="transmembrane region" description="Helical" evidence="1">
    <location>
        <begin position="223"/>
        <end position="240"/>
    </location>
</feature>
<feature type="transmembrane region" description="Helical" evidence="1">
    <location>
        <begin position="95"/>
        <end position="112"/>
    </location>
</feature>
<dbReference type="GO" id="GO:0016747">
    <property type="term" value="F:acyltransferase activity, transferring groups other than amino-acyl groups"/>
    <property type="evidence" value="ECO:0007669"/>
    <property type="project" value="InterPro"/>
</dbReference>
<dbReference type="GO" id="GO:0000271">
    <property type="term" value="P:polysaccharide biosynthetic process"/>
    <property type="evidence" value="ECO:0007669"/>
    <property type="project" value="TreeGrafter"/>
</dbReference>
<dbReference type="Pfam" id="PF01757">
    <property type="entry name" value="Acyl_transf_3"/>
    <property type="match status" value="1"/>
</dbReference>
<dbReference type="PANTHER" id="PTHR23028">
    <property type="entry name" value="ACETYLTRANSFERASE"/>
    <property type="match status" value="1"/>
</dbReference>
<keyword evidence="3" id="KW-0808">Transferase</keyword>
<dbReference type="InterPro" id="IPR050879">
    <property type="entry name" value="Acyltransferase_3"/>
</dbReference>
<keyword evidence="1" id="KW-0472">Membrane</keyword>
<keyword evidence="1" id="KW-0812">Transmembrane</keyword>
<keyword evidence="3" id="KW-0012">Acyltransferase</keyword>
<sequence>MPVGTGACTRLPQLDGLRGLAACGLAFLYHPQSLFTSEALAGAPRPLLWFQTWGWTLVDLFFLISGYIFAHVYLQDGALSRDRLASFAVARVARLYPLHLLTLLFCAVFFFADPANTGLAFLAHLFMLQAFVQPVAQTFNGPSWSISIEAVCYVLFALAAVGGRRTLRWVTLIAIFGSIAHFVLAGRPGGPWVGDGLPRGLLGFFLGQMIWHLRHRLADAPKMMLACLFVFGLALDMGQRSSLLPLALYAWPSLLLLASRVQWMGSAPMRWLGDRSYAIYLVHFPMLELVERWWGPLGGGIGTVWAVTAAFALAVLAVADISYRVIEVPSRRMIRDAWARHRGAVKAHPASPA</sequence>
<name>A0A0B1ZR64_9SPHN</name>
<proteinExistence type="predicted"/>
<evidence type="ECO:0000313" key="3">
    <source>
        <dbReference type="EMBL" id="KHK93630.1"/>
    </source>
</evidence>